<proteinExistence type="predicted"/>
<reference evidence="2 3" key="1">
    <citation type="submission" date="2019-03" db="EMBL/GenBank/DDBJ databases">
        <title>Characterization of a novel Mycoplasma cynos real-time PCR assay.</title>
        <authorList>
            <person name="Tallmadge R.L."/>
            <person name="Mitchell P.K."/>
            <person name="Goodman L."/>
        </authorList>
    </citation>
    <scope>NUCLEOTIDE SEQUENCE [LARGE SCALE GENOMIC DNA]</scope>
    <source>
        <strain evidence="2 3">1642</strain>
    </source>
</reference>
<name>A0A507SI83_9BACT</name>
<keyword evidence="1" id="KW-0812">Transmembrane</keyword>
<accession>A0A507SI83</accession>
<evidence type="ECO:0000256" key="1">
    <source>
        <dbReference type="SAM" id="Phobius"/>
    </source>
</evidence>
<sequence length="111" mass="13244">MFRWLKTQTNLNKNYSYTDGVLESKTFLTFISGIVRAYIMYYCKDLIARKRNETYNTIINELTKIEVTKISDTYLRRNAFTAKQKEILNDLELDTNQLLQYVNSLNLRLKK</sequence>
<dbReference type="AlphaFoldDB" id="A0A507SI83"/>
<comment type="caution">
    <text evidence="2">The sequence shown here is derived from an EMBL/GenBank/DDBJ whole genome shotgun (WGS) entry which is preliminary data.</text>
</comment>
<evidence type="ECO:0000313" key="2">
    <source>
        <dbReference type="EMBL" id="TQC51420.1"/>
    </source>
</evidence>
<dbReference type="Proteomes" id="UP000320801">
    <property type="component" value="Unassembled WGS sequence"/>
</dbReference>
<feature type="transmembrane region" description="Helical" evidence="1">
    <location>
        <begin position="26"/>
        <end position="43"/>
    </location>
</feature>
<gene>
    <name evidence="2" type="ORF">E1I18_02780</name>
</gene>
<evidence type="ECO:0000313" key="3">
    <source>
        <dbReference type="Proteomes" id="UP000320801"/>
    </source>
</evidence>
<dbReference type="EMBL" id="SMDN01000009">
    <property type="protein sequence ID" value="TQC51420.1"/>
    <property type="molecule type" value="Genomic_DNA"/>
</dbReference>
<keyword evidence="3" id="KW-1185">Reference proteome</keyword>
<protein>
    <submittedName>
        <fullName evidence="2">Uncharacterized protein</fullName>
    </submittedName>
</protein>
<keyword evidence="1" id="KW-1133">Transmembrane helix</keyword>
<keyword evidence="1" id="KW-0472">Membrane</keyword>
<organism evidence="2 3">
    <name type="scientific">Mycoplasmopsis mucosicanis</name>
    <dbReference type="NCBI Taxonomy" id="458208"/>
    <lineage>
        <taxon>Bacteria</taxon>
        <taxon>Bacillati</taxon>
        <taxon>Mycoplasmatota</taxon>
        <taxon>Mycoplasmoidales</taxon>
        <taxon>Metamycoplasmataceae</taxon>
        <taxon>Mycoplasmopsis</taxon>
    </lineage>
</organism>